<gene>
    <name evidence="1" type="ORF">GHO27_01995</name>
</gene>
<name>A0A6L5HM50_9PSED</name>
<protein>
    <submittedName>
        <fullName evidence="1">Uncharacterized protein</fullName>
    </submittedName>
</protein>
<reference evidence="1 2" key="1">
    <citation type="submission" date="2019-10" db="EMBL/GenBank/DDBJ databases">
        <title>Evaluation of single-gene subtyping targets for Pseudomonas.</title>
        <authorList>
            <person name="Reichler S.J."/>
            <person name="Orsi R.H."/>
            <person name="Wiedmann M."/>
            <person name="Martin N.H."/>
            <person name="Murphy S.I."/>
        </authorList>
    </citation>
    <scope>NUCLEOTIDE SEQUENCE [LARGE SCALE GENOMIC DNA]</scope>
    <source>
        <strain evidence="1 2">FSL R10-1637</strain>
    </source>
</reference>
<organism evidence="1 2">
    <name type="scientific">Pseudomonas helleri</name>
    <dbReference type="NCBI Taxonomy" id="1608996"/>
    <lineage>
        <taxon>Bacteria</taxon>
        <taxon>Pseudomonadati</taxon>
        <taxon>Pseudomonadota</taxon>
        <taxon>Gammaproteobacteria</taxon>
        <taxon>Pseudomonadales</taxon>
        <taxon>Pseudomonadaceae</taxon>
        <taxon>Pseudomonas</taxon>
    </lineage>
</organism>
<dbReference type="EMBL" id="WIVU01000002">
    <property type="protein sequence ID" value="MQU04452.1"/>
    <property type="molecule type" value="Genomic_DNA"/>
</dbReference>
<dbReference type="AlphaFoldDB" id="A0A6L5HM50"/>
<proteinExistence type="predicted"/>
<dbReference type="Proteomes" id="UP000478064">
    <property type="component" value="Unassembled WGS sequence"/>
</dbReference>
<evidence type="ECO:0000313" key="2">
    <source>
        <dbReference type="Proteomes" id="UP000478064"/>
    </source>
</evidence>
<evidence type="ECO:0000313" key="1">
    <source>
        <dbReference type="EMBL" id="MQU04452.1"/>
    </source>
</evidence>
<dbReference type="RefSeq" id="WP_153372362.1">
    <property type="nucleotide sequence ID" value="NZ_WIVU01000002.1"/>
</dbReference>
<comment type="caution">
    <text evidence="1">The sequence shown here is derived from an EMBL/GenBank/DDBJ whole genome shotgun (WGS) entry which is preliminary data.</text>
</comment>
<accession>A0A6L5HM50</accession>
<sequence length="92" mass="10338">MGFQSEVREMIETIAEFYEHRVSENKSGIVVGGDGIHLVFNDTGEITYCIFEGSDVNQIIDYEKWVDLVRTNQAGTTLANHAAFHVCKRTLA</sequence>